<dbReference type="AlphaFoldDB" id="A0A3E2GXY2"/>
<evidence type="ECO:0000256" key="1">
    <source>
        <dbReference type="ARBA" id="ARBA00022603"/>
    </source>
</evidence>
<dbReference type="PANTHER" id="PTHR10509:SF14">
    <property type="entry name" value="CAFFEOYL-COA O-METHYLTRANSFERASE 3-RELATED"/>
    <property type="match status" value="1"/>
</dbReference>
<dbReference type="Proteomes" id="UP000258309">
    <property type="component" value="Unassembled WGS sequence"/>
</dbReference>
<dbReference type="InterPro" id="IPR002935">
    <property type="entry name" value="SAM_O-MeTrfase"/>
</dbReference>
<name>A0A3E2GXY2_SCYLI</name>
<dbReference type="Pfam" id="PF01596">
    <property type="entry name" value="Methyltransf_3"/>
    <property type="match status" value="1"/>
</dbReference>
<gene>
    <name evidence="5" type="ORF">B7463_g10370</name>
</gene>
<evidence type="ECO:0000256" key="4">
    <source>
        <dbReference type="ARBA" id="ARBA00023453"/>
    </source>
</evidence>
<dbReference type="OrthoDB" id="10251242at2759"/>
<sequence>MKENYTELYPNQEVAQRVGDYSFEHSTPLPKYILDLHAKFSTHERSDFMISPFQTQCQVWMAKVIGAKRILEIGCFIGFSASSWSYAVGPDGHVTSLEYEPEYAKLAQENWANAGIKNCEVIVGAAKDTLEKLVADLKEPYDLIFIDADKVSYPIYLNQILSHSSPSQSTPRLLRQGGVIMADNILRRGLVADASDANPWTQKMKSHKMWRDGDMTGLQQFNDMLVKSERLDTFLLPLFDGLGMARLVD</sequence>
<keyword evidence="2" id="KW-0808">Transferase</keyword>
<dbReference type="Gene3D" id="3.40.50.150">
    <property type="entry name" value="Vaccinia Virus protein VP39"/>
    <property type="match status" value="1"/>
</dbReference>
<dbReference type="EMBL" id="NCSJ02000293">
    <property type="protein sequence ID" value="RFU25961.1"/>
    <property type="molecule type" value="Genomic_DNA"/>
</dbReference>
<comment type="similarity">
    <text evidence="4">Belongs to the class I-like SAM-binding methyltransferase superfamily. Cation-dependent O-methyltransferase family.</text>
</comment>
<keyword evidence="3" id="KW-0949">S-adenosyl-L-methionine</keyword>
<reference evidence="5 6" key="1">
    <citation type="submission" date="2018-05" db="EMBL/GenBank/DDBJ databases">
        <title>Draft genome sequence of Scytalidium lignicola DSM 105466, a ubiquitous saprotrophic fungus.</title>
        <authorList>
            <person name="Buettner E."/>
            <person name="Gebauer A.M."/>
            <person name="Hofrichter M."/>
            <person name="Liers C."/>
            <person name="Kellner H."/>
        </authorList>
    </citation>
    <scope>NUCLEOTIDE SEQUENCE [LARGE SCALE GENOMIC DNA]</scope>
    <source>
        <strain evidence="5 6">DSM 105466</strain>
    </source>
</reference>
<evidence type="ECO:0000313" key="5">
    <source>
        <dbReference type="EMBL" id="RFU25961.1"/>
    </source>
</evidence>
<comment type="caution">
    <text evidence="5">The sequence shown here is derived from an EMBL/GenBank/DDBJ whole genome shotgun (WGS) entry which is preliminary data.</text>
</comment>
<proteinExistence type="inferred from homology"/>
<dbReference type="GO" id="GO:0032259">
    <property type="term" value="P:methylation"/>
    <property type="evidence" value="ECO:0007669"/>
    <property type="project" value="UniProtKB-KW"/>
</dbReference>
<feature type="non-terminal residue" evidence="5">
    <location>
        <position position="1"/>
    </location>
</feature>
<dbReference type="GO" id="GO:0008757">
    <property type="term" value="F:S-adenosylmethionine-dependent methyltransferase activity"/>
    <property type="evidence" value="ECO:0007669"/>
    <property type="project" value="TreeGrafter"/>
</dbReference>
<organism evidence="5 6">
    <name type="scientific">Scytalidium lignicola</name>
    <name type="common">Hyphomycete</name>
    <dbReference type="NCBI Taxonomy" id="5539"/>
    <lineage>
        <taxon>Eukaryota</taxon>
        <taxon>Fungi</taxon>
        <taxon>Dikarya</taxon>
        <taxon>Ascomycota</taxon>
        <taxon>Pezizomycotina</taxon>
        <taxon>Leotiomycetes</taxon>
        <taxon>Leotiomycetes incertae sedis</taxon>
        <taxon>Scytalidium</taxon>
    </lineage>
</organism>
<dbReference type="GO" id="GO:0008171">
    <property type="term" value="F:O-methyltransferase activity"/>
    <property type="evidence" value="ECO:0007669"/>
    <property type="project" value="InterPro"/>
</dbReference>
<keyword evidence="6" id="KW-1185">Reference proteome</keyword>
<dbReference type="PROSITE" id="PS51682">
    <property type="entry name" value="SAM_OMT_I"/>
    <property type="match status" value="1"/>
</dbReference>
<protein>
    <recommendedName>
        <fullName evidence="7">O-methyltransferase</fullName>
    </recommendedName>
</protein>
<dbReference type="SUPFAM" id="SSF53335">
    <property type="entry name" value="S-adenosyl-L-methionine-dependent methyltransferases"/>
    <property type="match status" value="1"/>
</dbReference>
<feature type="non-terminal residue" evidence="5">
    <location>
        <position position="249"/>
    </location>
</feature>
<evidence type="ECO:0000256" key="2">
    <source>
        <dbReference type="ARBA" id="ARBA00022679"/>
    </source>
</evidence>
<evidence type="ECO:0008006" key="7">
    <source>
        <dbReference type="Google" id="ProtNLM"/>
    </source>
</evidence>
<accession>A0A3E2GXY2</accession>
<dbReference type="InterPro" id="IPR050362">
    <property type="entry name" value="Cation-dep_OMT"/>
</dbReference>
<dbReference type="PANTHER" id="PTHR10509">
    <property type="entry name" value="O-METHYLTRANSFERASE-RELATED"/>
    <property type="match status" value="1"/>
</dbReference>
<dbReference type="STRING" id="5539.A0A3E2GXY2"/>
<evidence type="ECO:0000313" key="6">
    <source>
        <dbReference type="Proteomes" id="UP000258309"/>
    </source>
</evidence>
<keyword evidence="1" id="KW-0489">Methyltransferase</keyword>
<evidence type="ECO:0000256" key="3">
    <source>
        <dbReference type="ARBA" id="ARBA00022691"/>
    </source>
</evidence>
<dbReference type="CDD" id="cd02440">
    <property type="entry name" value="AdoMet_MTases"/>
    <property type="match status" value="1"/>
</dbReference>
<dbReference type="OMA" id="VCFEGVF"/>
<dbReference type="InterPro" id="IPR029063">
    <property type="entry name" value="SAM-dependent_MTases_sf"/>
</dbReference>